<evidence type="ECO:0000313" key="9">
    <source>
        <dbReference type="EMBL" id="KAK1647091.1"/>
    </source>
</evidence>
<feature type="domain" description="TF-B3" evidence="8">
    <location>
        <begin position="34"/>
        <end position="130"/>
    </location>
</feature>
<comment type="caution">
    <text evidence="9">The sequence shown here is derived from an EMBL/GenBank/DDBJ whole genome shotgun (WGS) entry which is preliminary data.</text>
</comment>
<dbReference type="InterPro" id="IPR003340">
    <property type="entry name" value="B3_DNA-bd"/>
</dbReference>
<evidence type="ECO:0000256" key="4">
    <source>
        <dbReference type="ARBA" id="ARBA00023163"/>
    </source>
</evidence>
<feature type="coiled-coil region" evidence="6">
    <location>
        <begin position="353"/>
        <end position="387"/>
    </location>
</feature>
<feature type="region of interest" description="Disordered" evidence="7">
    <location>
        <begin position="1"/>
        <end position="26"/>
    </location>
</feature>
<dbReference type="CDD" id="cd10017">
    <property type="entry name" value="B3_DNA"/>
    <property type="match status" value="1"/>
</dbReference>
<dbReference type="EMBL" id="JAUUTY010000004">
    <property type="protein sequence ID" value="KAK1647091.1"/>
    <property type="molecule type" value="Genomic_DNA"/>
</dbReference>
<feature type="compositionally biased region" description="Low complexity" evidence="7">
    <location>
        <begin position="1"/>
        <end position="10"/>
    </location>
</feature>
<organism evidence="9 10">
    <name type="scientific">Lolium multiflorum</name>
    <name type="common">Italian ryegrass</name>
    <name type="synonym">Lolium perenne subsp. multiflorum</name>
    <dbReference type="NCBI Taxonomy" id="4521"/>
    <lineage>
        <taxon>Eukaryota</taxon>
        <taxon>Viridiplantae</taxon>
        <taxon>Streptophyta</taxon>
        <taxon>Embryophyta</taxon>
        <taxon>Tracheophyta</taxon>
        <taxon>Spermatophyta</taxon>
        <taxon>Magnoliopsida</taxon>
        <taxon>Liliopsida</taxon>
        <taxon>Poales</taxon>
        <taxon>Poaceae</taxon>
        <taxon>BOP clade</taxon>
        <taxon>Pooideae</taxon>
        <taxon>Poodae</taxon>
        <taxon>Poeae</taxon>
        <taxon>Poeae Chloroplast Group 2 (Poeae type)</taxon>
        <taxon>Loliodinae</taxon>
        <taxon>Loliinae</taxon>
        <taxon>Lolium</taxon>
    </lineage>
</organism>
<dbReference type="SMART" id="SM01019">
    <property type="entry name" value="B3"/>
    <property type="match status" value="1"/>
</dbReference>
<evidence type="ECO:0000313" key="10">
    <source>
        <dbReference type="Proteomes" id="UP001231189"/>
    </source>
</evidence>
<dbReference type="GO" id="GO:0003677">
    <property type="term" value="F:DNA binding"/>
    <property type="evidence" value="ECO:0007669"/>
    <property type="project" value="UniProtKB-KW"/>
</dbReference>
<keyword evidence="3" id="KW-0238">DNA-binding</keyword>
<dbReference type="InterPro" id="IPR015300">
    <property type="entry name" value="DNA-bd_pseudobarrel_sf"/>
</dbReference>
<evidence type="ECO:0000259" key="8">
    <source>
        <dbReference type="PROSITE" id="PS50863"/>
    </source>
</evidence>
<dbReference type="SUPFAM" id="SSF101936">
    <property type="entry name" value="DNA-binding pseudobarrel domain"/>
    <property type="match status" value="1"/>
</dbReference>
<keyword evidence="2" id="KW-0805">Transcription regulation</keyword>
<comment type="subcellular location">
    <subcellularLocation>
        <location evidence="1">Nucleus</location>
    </subcellularLocation>
</comment>
<dbReference type="PANTHER" id="PTHR31920">
    <property type="entry name" value="B3 DOMAIN-CONTAINING"/>
    <property type="match status" value="1"/>
</dbReference>
<evidence type="ECO:0000256" key="1">
    <source>
        <dbReference type="ARBA" id="ARBA00004123"/>
    </source>
</evidence>
<dbReference type="Proteomes" id="UP001231189">
    <property type="component" value="Unassembled WGS sequence"/>
</dbReference>
<dbReference type="PANTHER" id="PTHR31920:SF111">
    <property type="entry name" value="B3 DOMAIN-CONTAINING PROTEIN OS03G0621600-RELATED"/>
    <property type="match status" value="1"/>
</dbReference>
<dbReference type="Gene3D" id="2.40.330.10">
    <property type="entry name" value="DNA-binding pseudobarrel domain"/>
    <property type="match status" value="1"/>
</dbReference>
<keyword evidence="5" id="KW-0539">Nucleus</keyword>
<dbReference type="AlphaFoldDB" id="A0AAD8S7E8"/>
<reference evidence="9" key="1">
    <citation type="submission" date="2023-07" db="EMBL/GenBank/DDBJ databases">
        <title>A chromosome-level genome assembly of Lolium multiflorum.</title>
        <authorList>
            <person name="Chen Y."/>
            <person name="Copetti D."/>
            <person name="Kolliker R."/>
            <person name="Studer B."/>
        </authorList>
    </citation>
    <scope>NUCLEOTIDE SEQUENCE</scope>
    <source>
        <strain evidence="9">02402/16</strain>
        <tissue evidence="9">Leaf</tissue>
    </source>
</reference>
<evidence type="ECO:0000256" key="6">
    <source>
        <dbReference type="SAM" id="Coils"/>
    </source>
</evidence>
<sequence>MASTSRTPTGRGRGSWGGGSSSLPPPPSTLPLTVEEFFIVINEDPLAKKALPKKFANYLDGQEPAKVYLRAADCGPHLWTVEVLSDGQGQIYLDKGWENFAIAHGVDFGCFLHFKYEGDDVLTVKVFDGTICRKYYYTDNEDTDDESDDDVLPDIRGAQLFGLLDGSMPEPEKELKETDKDGKEVKIPSPGYAQWIAADQTVLSYLVRNMSRDVLTQMVGLTSAPHVVVVVVHVVDSVVVVVVILISADMSAVMSSSHNAMSSVVISIEAMDVAMVAVETRDDARIMAVLGPFASSEDDDDVPLSKRAKPIYATVDAVVDFADQFTRVESENVQLRKVVKTSADQVLEANGLTAEVQSENTCLKDELKKLKKKMKDEQEARHKAFVEADKKEGALRESIRILLSTADMPVDCTNKLRVDSMSDALTFATESGKQIKDLLVKTKGALLRLFLMMFPKLDQNKTLREMADTFFIDSSDAIEVLKRSRLYGAVLTFQLLMGHGLGSELEKLSEALPVDANDCLVNLEPFKQPALLCANRLLKLVDEGKKKAASGAVPSSSAQTSTHI</sequence>
<dbReference type="InterPro" id="IPR050655">
    <property type="entry name" value="Plant_B3_domain"/>
</dbReference>
<feature type="compositionally biased region" description="Gly residues" evidence="7">
    <location>
        <begin position="11"/>
        <end position="20"/>
    </location>
</feature>
<proteinExistence type="predicted"/>
<accession>A0AAD8S7E8</accession>
<keyword evidence="10" id="KW-1185">Reference proteome</keyword>
<keyword evidence="6" id="KW-0175">Coiled coil</keyword>
<evidence type="ECO:0000256" key="7">
    <source>
        <dbReference type="SAM" id="MobiDB-lite"/>
    </source>
</evidence>
<keyword evidence="4" id="KW-0804">Transcription</keyword>
<gene>
    <name evidence="9" type="ORF">QYE76_064896</name>
</gene>
<protein>
    <recommendedName>
        <fullName evidence="8">TF-B3 domain-containing protein</fullName>
    </recommendedName>
</protein>
<evidence type="ECO:0000256" key="5">
    <source>
        <dbReference type="ARBA" id="ARBA00023242"/>
    </source>
</evidence>
<evidence type="ECO:0000256" key="2">
    <source>
        <dbReference type="ARBA" id="ARBA00023015"/>
    </source>
</evidence>
<name>A0AAD8S7E8_LOLMU</name>
<dbReference type="PROSITE" id="PS50863">
    <property type="entry name" value="B3"/>
    <property type="match status" value="1"/>
</dbReference>
<dbReference type="Pfam" id="PF02362">
    <property type="entry name" value="B3"/>
    <property type="match status" value="1"/>
</dbReference>
<evidence type="ECO:0000256" key="3">
    <source>
        <dbReference type="ARBA" id="ARBA00023125"/>
    </source>
</evidence>
<dbReference type="GO" id="GO:0005634">
    <property type="term" value="C:nucleus"/>
    <property type="evidence" value="ECO:0007669"/>
    <property type="project" value="UniProtKB-SubCell"/>
</dbReference>